<accession>A0A412AYZ3</accession>
<protein>
    <submittedName>
        <fullName evidence="1">Uncharacterized protein</fullName>
    </submittedName>
</protein>
<dbReference type="EMBL" id="QRTC01000010">
    <property type="protein sequence ID" value="RGQ42772.1"/>
    <property type="molecule type" value="Genomic_DNA"/>
</dbReference>
<organism evidence="1 2">
    <name type="scientific">[Clostridium] leptum</name>
    <dbReference type="NCBI Taxonomy" id="1535"/>
    <lineage>
        <taxon>Bacteria</taxon>
        <taxon>Bacillati</taxon>
        <taxon>Bacillota</taxon>
        <taxon>Clostridia</taxon>
        <taxon>Eubacteriales</taxon>
        <taxon>Oscillospiraceae</taxon>
        <taxon>Oscillospiraceae incertae sedis</taxon>
    </lineage>
</organism>
<sequence length="76" mass="8173">MDGNKKGKFGIALLVIGALAGLAYFLVKITNHRKIVFSSTPVMDEYDFSDCDGCEDGDCAACSGITFDDEDAEDQN</sequence>
<evidence type="ECO:0000313" key="1">
    <source>
        <dbReference type="EMBL" id="RGQ42772.1"/>
    </source>
</evidence>
<evidence type="ECO:0000313" key="2">
    <source>
        <dbReference type="Proteomes" id="UP000284751"/>
    </source>
</evidence>
<name>A0A412AYZ3_9FIRM</name>
<reference evidence="1 2" key="1">
    <citation type="submission" date="2018-08" db="EMBL/GenBank/DDBJ databases">
        <title>A genome reference for cultivated species of the human gut microbiota.</title>
        <authorList>
            <person name="Zou Y."/>
            <person name="Xue W."/>
            <person name="Luo G."/>
        </authorList>
    </citation>
    <scope>NUCLEOTIDE SEQUENCE [LARGE SCALE GENOMIC DNA]</scope>
    <source>
        <strain evidence="1 2">AF28-26</strain>
    </source>
</reference>
<comment type="caution">
    <text evidence="1">The sequence shown here is derived from an EMBL/GenBank/DDBJ whole genome shotgun (WGS) entry which is preliminary data.</text>
</comment>
<dbReference type="Proteomes" id="UP000284751">
    <property type="component" value="Unassembled WGS sequence"/>
</dbReference>
<dbReference type="AlphaFoldDB" id="A0A412AYZ3"/>
<proteinExistence type="predicted"/>
<gene>
    <name evidence="1" type="ORF">DWY99_04250</name>
</gene>